<keyword evidence="5" id="KW-1185">Reference proteome</keyword>
<protein>
    <recommendedName>
        <fullName evidence="6">Protein CR006 P-loop domain-containing protein</fullName>
    </recommendedName>
</protein>
<dbReference type="PANTHER" id="PTHR32182:SF22">
    <property type="entry name" value="ATP-DEPENDENT ENDONUCLEASE, OLD FAMILY-RELATED"/>
    <property type="match status" value="1"/>
</dbReference>
<dbReference type="EMBL" id="LNYJ01000011">
    <property type="protein sequence ID" value="KTD18261.1"/>
    <property type="molecule type" value="Genomic_DNA"/>
</dbReference>
<keyword evidence="1" id="KW-0175">Coiled coil</keyword>
<evidence type="ECO:0008006" key="6">
    <source>
        <dbReference type="Google" id="ProtNLM"/>
    </source>
</evidence>
<dbReference type="STRING" id="456.Ljor_2567"/>
<dbReference type="SUPFAM" id="SSF52540">
    <property type="entry name" value="P-loop containing nucleoside triphosphate hydrolases"/>
    <property type="match status" value="1"/>
</dbReference>
<dbReference type="Gene3D" id="3.40.50.300">
    <property type="entry name" value="P-loop containing nucleotide triphosphate hydrolases"/>
    <property type="match status" value="2"/>
</dbReference>
<feature type="coiled-coil region" evidence="1">
    <location>
        <begin position="496"/>
        <end position="539"/>
    </location>
</feature>
<comment type="caution">
    <text evidence="4">The sequence shown here is derived from an EMBL/GenBank/DDBJ whole genome shotgun (WGS) entry which is preliminary data.</text>
</comment>
<reference evidence="4 5" key="1">
    <citation type="submission" date="2015-11" db="EMBL/GenBank/DDBJ databases">
        <title>Genomic analysis of 38 Legionella species identifies large and diverse effector repertoires.</title>
        <authorList>
            <person name="Burstein D."/>
            <person name="Amaro F."/>
            <person name="Zusman T."/>
            <person name="Lifshitz Z."/>
            <person name="Cohen O."/>
            <person name="Gilbert J.A."/>
            <person name="Pupko T."/>
            <person name="Shuman H.A."/>
            <person name="Segal G."/>
        </authorList>
    </citation>
    <scope>NUCLEOTIDE SEQUENCE [LARGE SCALE GENOMIC DNA]</scope>
    <source>
        <strain evidence="4 5">BL-540</strain>
    </source>
</reference>
<dbReference type="RefSeq" id="WP_058471937.1">
    <property type="nucleotide sequence ID" value="NZ_CAAAIC010000008.1"/>
</dbReference>
<dbReference type="PATRIC" id="fig|456.5.peg.2756"/>
<dbReference type="PANTHER" id="PTHR32182">
    <property type="entry name" value="DNA REPLICATION AND REPAIR PROTEIN RECF"/>
    <property type="match status" value="1"/>
</dbReference>
<evidence type="ECO:0000256" key="1">
    <source>
        <dbReference type="SAM" id="Coils"/>
    </source>
</evidence>
<proteinExistence type="predicted"/>
<dbReference type="OrthoDB" id="9789562at2"/>
<evidence type="ECO:0000259" key="2">
    <source>
        <dbReference type="Pfam" id="PF13166"/>
    </source>
</evidence>
<evidence type="ECO:0000313" key="4">
    <source>
        <dbReference type="EMBL" id="KTD18261.1"/>
    </source>
</evidence>
<feature type="domain" description="Rad50/SbcC-type AAA" evidence="3">
    <location>
        <begin position="83"/>
        <end position="318"/>
    </location>
</feature>
<sequence>MSQFVLKKIVEWSKSRPLWQRDALRRILYKGELHEEDVNDLIELCKAEAGLISSTKKSIPINEEHIPSTPTEENSITLKAITEIQNVNRLASNQTLTFEPKGITIIYGDNGAGKSGYVRILKRACRARHTSEILDNIYVIKDKNEKPKASFHFNIGGKEQANLAWEDSDIPHQTLSAISVFDRQCADIQISKENEIAFRPHGLDIPDEFVRICKLINQNLANDKKLLEEQNDFLFKNPFWNKKTPTGILLDNITHATNVEELKSSCLLTQENKHRLEQLRVDLGKNPSKATAEQKLKADNIQRLNSILNNIEKVLSEISLSHITNLKQKAETIKASIDLAASNAFSSGSLDGIGGEQWRLLWEAARRYATDVAYPDGQFPPLNKDMLCVLCQEPLSSEAIQRMKNFEQFIQNDLSIQNKQVNIDLSKAQQDLLNLDLSVISLKGFLDEVSLHDQAITKNIKRFIASARLRKHCYLKQWNQNNISLPSLVSSPTKQLNTIEEKTRQYAQELLNALNQEQKQKLQLEYDELQNRAGVATNIQLITDTIERLKTINLINQLINQTLTADITKLSNQISDTVITPMLRDRFQEELTQLAADKVRVEIVRSGGKHGASQYQVKLFANPKAKVNMILSEGEQTCVAFAAFLSELATANHHSALIFDDPVSSLDHRWRNKIAKRLIEESRKRQVIVFTHDLVFVNDLYELTHIHKIPVKTQTITNGPIGAGVVSSELPWKGKSIKDRIDKLEKLLNKAEQYYQNNDEDCYHQEATSIYNKLRATWERGLEEIGFARVILRYRDYINTKDLVKVSVLTRDDCEIFERGFKKCCDITDAHDPALGRNIELPSPQEIKQDIQNLKTWMDSIKSRQNNT</sequence>
<accession>A0A0W0VDQ2</accession>
<dbReference type="GO" id="GO:0006302">
    <property type="term" value="P:double-strand break repair"/>
    <property type="evidence" value="ECO:0007669"/>
    <property type="project" value="InterPro"/>
</dbReference>
<dbReference type="AlphaFoldDB" id="A0A0W0VDQ2"/>
<dbReference type="InterPro" id="IPR038729">
    <property type="entry name" value="Rad50/SbcC_AAA"/>
</dbReference>
<feature type="coiled-coil region" evidence="1">
    <location>
        <begin position="734"/>
        <end position="761"/>
    </location>
</feature>
<organism evidence="4 5">
    <name type="scientific">Legionella jordanis</name>
    <dbReference type="NCBI Taxonomy" id="456"/>
    <lineage>
        <taxon>Bacteria</taxon>
        <taxon>Pseudomonadati</taxon>
        <taxon>Pseudomonadota</taxon>
        <taxon>Gammaproteobacteria</taxon>
        <taxon>Legionellales</taxon>
        <taxon>Legionellaceae</taxon>
        <taxon>Legionella</taxon>
    </lineage>
</organism>
<dbReference type="Pfam" id="PF13476">
    <property type="entry name" value="AAA_23"/>
    <property type="match status" value="1"/>
</dbReference>
<name>A0A0W0VDQ2_9GAMM</name>
<dbReference type="GO" id="GO:0016887">
    <property type="term" value="F:ATP hydrolysis activity"/>
    <property type="evidence" value="ECO:0007669"/>
    <property type="project" value="InterPro"/>
</dbReference>
<gene>
    <name evidence="4" type="ORF">Ljor_2567</name>
</gene>
<evidence type="ECO:0000313" key="5">
    <source>
        <dbReference type="Proteomes" id="UP000055035"/>
    </source>
</evidence>
<dbReference type="Pfam" id="PF13166">
    <property type="entry name" value="AAA_13"/>
    <property type="match status" value="1"/>
</dbReference>
<dbReference type="InterPro" id="IPR026866">
    <property type="entry name" value="CR006_AAA"/>
</dbReference>
<dbReference type="Proteomes" id="UP000055035">
    <property type="component" value="Unassembled WGS sequence"/>
</dbReference>
<evidence type="ECO:0000259" key="3">
    <source>
        <dbReference type="Pfam" id="PF13476"/>
    </source>
</evidence>
<feature type="domain" description="Protein CR006 P-loop" evidence="2">
    <location>
        <begin position="387"/>
        <end position="717"/>
    </location>
</feature>
<dbReference type="InterPro" id="IPR027417">
    <property type="entry name" value="P-loop_NTPase"/>
</dbReference>
<dbReference type="GO" id="GO:0000731">
    <property type="term" value="P:DNA synthesis involved in DNA repair"/>
    <property type="evidence" value="ECO:0007669"/>
    <property type="project" value="TreeGrafter"/>
</dbReference>